<proteinExistence type="predicted"/>
<dbReference type="InterPro" id="IPR054416">
    <property type="entry name" value="GST_UstS-like_C"/>
</dbReference>
<feature type="domain" description="Glutathione S-transferase UstS-like C-terminal" evidence="1">
    <location>
        <begin position="51"/>
        <end position="147"/>
    </location>
</feature>
<dbReference type="InterPro" id="IPR036282">
    <property type="entry name" value="Glutathione-S-Trfase_C_sf"/>
</dbReference>
<reference evidence="2 3" key="1">
    <citation type="journal article" date="2018" name="Front. Microbiol.">
        <title>Genome-Wide Analysis of Corynespora cassiicola Leaf Fall Disease Putative Effectors.</title>
        <authorList>
            <person name="Lopez D."/>
            <person name="Ribeiro S."/>
            <person name="Label P."/>
            <person name="Fumanal B."/>
            <person name="Venisse J.S."/>
            <person name="Kohler A."/>
            <person name="de Oliveira R.R."/>
            <person name="Labutti K."/>
            <person name="Lipzen A."/>
            <person name="Lail K."/>
            <person name="Bauer D."/>
            <person name="Ohm R.A."/>
            <person name="Barry K.W."/>
            <person name="Spatafora J."/>
            <person name="Grigoriev I.V."/>
            <person name="Martin F.M."/>
            <person name="Pujade-Renaud V."/>
        </authorList>
    </citation>
    <scope>NUCLEOTIDE SEQUENCE [LARGE SCALE GENOMIC DNA]</scope>
    <source>
        <strain evidence="2 3">Philippines</strain>
    </source>
</reference>
<dbReference type="Pfam" id="PF22041">
    <property type="entry name" value="GST_C_7"/>
    <property type="match status" value="1"/>
</dbReference>
<protein>
    <recommendedName>
        <fullName evidence="1">Glutathione S-transferase UstS-like C-terminal domain-containing protein</fullName>
    </recommendedName>
</protein>
<name>A0A2T2P533_CORCC</name>
<dbReference type="Proteomes" id="UP000240883">
    <property type="component" value="Unassembled WGS sequence"/>
</dbReference>
<evidence type="ECO:0000313" key="2">
    <source>
        <dbReference type="EMBL" id="PSN72790.1"/>
    </source>
</evidence>
<dbReference type="Gene3D" id="1.20.1050.10">
    <property type="match status" value="1"/>
</dbReference>
<dbReference type="OrthoDB" id="4951845at2759"/>
<evidence type="ECO:0000259" key="1">
    <source>
        <dbReference type="Pfam" id="PF22041"/>
    </source>
</evidence>
<evidence type="ECO:0000313" key="3">
    <source>
        <dbReference type="Proteomes" id="UP000240883"/>
    </source>
</evidence>
<sequence>MDYSSPAIRYEDGSYGMDSWKIAHELEKRYPEPSLHLDDPIVIQVRDHIGKIMGPLTGYILPRVPTHILGPASAEYFDTTREKMFGKPLAQVAQETATEQAWKDVEEPVRQIAEILKKNSGPFFLGKTVSYADFIFVGYLRFLKAADEKVFDRFVAFDPAFSAIYDASKPWLEKDN</sequence>
<keyword evidence="3" id="KW-1185">Reference proteome</keyword>
<dbReference type="EMBL" id="KZ678129">
    <property type="protein sequence ID" value="PSN72790.1"/>
    <property type="molecule type" value="Genomic_DNA"/>
</dbReference>
<accession>A0A2T2P533</accession>
<organism evidence="2 3">
    <name type="scientific">Corynespora cassiicola Philippines</name>
    <dbReference type="NCBI Taxonomy" id="1448308"/>
    <lineage>
        <taxon>Eukaryota</taxon>
        <taxon>Fungi</taxon>
        <taxon>Dikarya</taxon>
        <taxon>Ascomycota</taxon>
        <taxon>Pezizomycotina</taxon>
        <taxon>Dothideomycetes</taxon>
        <taxon>Pleosporomycetidae</taxon>
        <taxon>Pleosporales</taxon>
        <taxon>Corynesporascaceae</taxon>
        <taxon>Corynespora</taxon>
    </lineage>
</organism>
<dbReference type="STRING" id="1448308.A0A2T2P533"/>
<gene>
    <name evidence="2" type="ORF">BS50DRAFT_568393</name>
</gene>
<dbReference type="SUPFAM" id="SSF47616">
    <property type="entry name" value="GST C-terminal domain-like"/>
    <property type="match status" value="1"/>
</dbReference>
<dbReference type="AlphaFoldDB" id="A0A2T2P533"/>